<proteinExistence type="predicted"/>
<dbReference type="EMBL" id="SRJD01000002">
    <property type="protein sequence ID" value="TGA99856.1"/>
    <property type="molecule type" value="Genomic_DNA"/>
</dbReference>
<sequence length="85" mass="9961">MAIICFSIEVMLSNSSMYRSVLTLMILLYRKIMIATRVGIKTFVSLQKCNPDHHHTMDMSHFHVFIKMPPSRRTFLFFTLSFSTI</sequence>
<accession>A0A4Z0GSH4</accession>
<organism evidence="1 2">
    <name type="scientific">Sporolactobacillus shoreae</name>
    <dbReference type="NCBI Taxonomy" id="1465501"/>
    <lineage>
        <taxon>Bacteria</taxon>
        <taxon>Bacillati</taxon>
        <taxon>Bacillota</taxon>
        <taxon>Bacilli</taxon>
        <taxon>Bacillales</taxon>
        <taxon>Sporolactobacillaceae</taxon>
        <taxon>Sporolactobacillus</taxon>
    </lineage>
</organism>
<keyword evidence="2" id="KW-1185">Reference proteome</keyword>
<reference evidence="1 2" key="1">
    <citation type="journal article" date="2015" name="Int. J. Syst. Evol. Microbiol.">
        <title>Sporolactobacillus shoreae sp. nov. and Sporolactobacillus spathodeae sp. nov., two spore-forming lactic acid bacteria isolated from tree barks in Thailand.</title>
        <authorList>
            <person name="Thamacharoensuk T."/>
            <person name="Kitahara M."/>
            <person name="Ohkuma M."/>
            <person name="Thongchul N."/>
            <person name="Tanasupawat S."/>
        </authorList>
    </citation>
    <scope>NUCLEOTIDE SEQUENCE [LARGE SCALE GENOMIC DNA]</scope>
    <source>
        <strain evidence="1 2">BK92</strain>
    </source>
</reference>
<evidence type="ECO:0000313" key="1">
    <source>
        <dbReference type="EMBL" id="TGA99856.1"/>
    </source>
</evidence>
<name>A0A4Z0GSH4_9BACL</name>
<comment type="caution">
    <text evidence="1">The sequence shown here is derived from an EMBL/GenBank/DDBJ whole genome shotgun (WGS) entry which is preliminary data.</text>
</comment>
<gene>
    <name evidence="1" type="ORF">E4665_02605</name>
</gene>
<dbReference type="AlphaFoldDB" id="A0A4Z0GSH4"/>
<dbReference type="Proteomes" id="UP000298347">
    <property type="component" value="Unassembled WGS sequence"/>
</dbReference>
<evidence type="ECO:0000313" key="2">
    <source>
        <dbReference type="Proteomes" id="UP000298347"/>
    </source>
</evidence>
<protein>
    <submittedName>
        <fullName evidence="1">Uncharacterized protein</fullName>
    </submittedName>
</protein>